<dbReference type="AlphaFoldDB" id="K9VM52"/>
<dbReference type="eggNOG" id="ENOG50333HX">
    <property type="taxonomic scope" value="Bacteria"/>
</dbReference>
<organism evidence="1 2">
    <name type="scientific">Phormidium nigroviride PCC 7112</name>
    <dbReference type="NCBI Taxonomy" id="179408"/>
    <lineage>
        <taxon>Bacteria</taxon>
        <taxon>Bacillati</taxon>
        <taxon>Cyanobacteriota</taxon>
        <taxon>Cyanophyceae</taxon>
        <taxon>Oscillatoriophycideae</taxon>
        <taxon>Oscillatoriales</taxon>
        <taxon>Oscillatoriaceae</taxon>
        <taxon>Phormidium</taxon>
    </lineage>
</organism>
<dbReference type="KEGG" id="oni:Osc7112_4915"/>
<dbReference type="OrthoDB" id="457863at2"/>
<dbReference type="RefSeq" id="WP_015178415.1">
    <property type="nucleotide sequence ID" value="NC_019729.1"/>
</dbReference>
<sequence length="121" mass="14055">MLDISFISNDGSLTNSVELTEDFYLWLAKSKFSQIGKSVRRKIQIDGEEDNLSVVQLSKGNSKKLKEFFRDEVVRESEAVITKLGDSPSKEEYQAGTYRLRKLHELLKCVENENYQYLQRI</sequence>
<evidence type="ECO:0000313" key="1">
    <source>
        <dbReference type="EMBL" id="AFZ09183.1"/>
    </source>
</evidence>
<protein>
    <submittedName>
        <fullName evidence="1">Uncharacterized protein</fullName>
    </submittedName>
</protein>
<dbReference type="Proteomes" id="UP000010478">
    <property type="component" value="Chromosome"/>
</dbReference>
<name>K9VM52_9CYAN</name>
<dbReference type="HOGENOM" id="CLU_1988238_0_0_3"/>
<dbReference type="STRING" id="179408.Osc7112_4915"/>
<evidence type="ECO:0000313" key="2">
    <source>
        <dbReference type="Proteomes" id="UP000010478"/>
    </source>
</evidence>
<dbReference type="EMBL" id="CP003614">
    <property type="protein sequence ID" value="AFZ09183.1"/>
    <property type="molecule type" value="Genomic_DNA"/>
</dbReference>
<proteinExistence type="predicted"/>
<keyword evidence="2" id="KW-1185">Reference proteome</keyword>
<gene>
    <name evidence="1" type="ORF">Osc7112_4915</name>
</gene>
<accession>K9VM52</accession>
<reference evidence="1 2" key="1">
    <citation type="submission" date="2012-05" db="EMBL/GenBank/DDBJ databases">
        <title>Finished chromosome of genome of Oscillatoria sp. PCC 7112.</title>
        <authorList>
            <consortium name="US DOE Joint Genome Institute"/>
            <person name="Gugger M."/>
            <person name="Coursin T."/>
            <person name="Rippka R."/>
            <person name="Tandeau De Marsac N."/>
            <person name="Huntemann M."/>
            <person name="Wei C.-L."/>
            <person name="Han J."/>
            <person name="Detter J.C."/>
            <person name="Han C."/>
            <person name="Tapia R."/>
            <person name="Davenport K."/>
            <person name="Daligault H."/>
            <person name="Erkkila T."/>
            <person name="Gu W."/>
            <person name="Munk A.C.C."/>
            <person name="Teshima H."/>
            <person name="Xu Y."/>
            <person name="Chain P."/>
            <person name="Chen A."/>
            <person name="Krypides N."/>
            <person name="Mavromatis K."/>
            <person name="Markowitz V."/>
            <person name="Szeto E."/>
            <person name="Ivanova N."/>
            <person name="Mikhailova N."/>
            <person name="Ovchinnikova G."/>
            <person name="Pagani I."/>
            <person name="Pati A."/>
            <person name="Goodwin L."/>
            <person name="Peters L."/>
            <person name="Pitluck S."/>
            <person name="Woyke T."/>
            <person name="Kerfeld C."/>
        </authorList>
    </citation>
    <scope>NUCLEOTIDE SEQUENCE [LARGE SCALE GENOMIC DNA]</scope>
    <source>
        <strain evidence="1 2">PCC 7112</strain>
    </source>
</reference>